<reference evidence="4" key="1">
    <citation type="journal article" date="2019" name="Int. J. Syst. Evol. Microbiol.">
        <title>The Global Catalogue of Microorganisms (GCM) 10K type strain sequencing project: providing services to taxonomists for standard genome sequencing and annotation.</title>
        <authorList>
            <consortium name="The Broad Institute Genomics Platform"/>
            <consortium name="The Broad Institute Genome Sequencing Center for Infectious Disease"/>
            <person name="Wu L."/>
            <person name="Ma J."/>
        </authorList>
    </citation>
    <scope>NUCLEOTIDE SEQUENCE [LARGE SCALE GENOMIC DNA]</scope>
    <source>
        <strain evidence="4">KCTC 23299</strain>
    </source>
</reference>
<dbReference type="Pfam" id="PF02201">
    <property type="entry name" value="SWIB"/>
    <property type="match status" value="1"/>
</dbReference>
<feature type="domain" description="DM2" evidence="2">
    <location>
        <begin position="66"/>
        <end position="143"/>
    </location>
</feature>
<feature type="compositionally biased region" description="Basic residues" evidence="1">
    <location>
        <begin position="7"/>
        <end position="61"/>
    </location>
</feature>
<evidence type="ECO:0000259" key="2">
    <source>
        <dbReference type="PROSITE" id="PS51925"/>
    </source>
</evidence>
<dbReference type="PANTHER" id="PTHR13844">
    <property type="entry name" value="SWI/SNF-RELATED MATRIX-ASSOCIATED ACTIN-DEPENDENT REGULATOR OF CHROMATIN SUBFAMILY D"/>
    <property type="match status" value="1"/>
</dbReference>
<dbReference type="InterPro" id="IPR019835">
    <property type="entry name" value="SWIB_domain"/>
</dbReference>
<dbReference type="PROSITE" id="PS51925">
    <property type="entry name" value="SWIB_MDM2"/>
    <property type="match status" value="1"/>
</dbReference>
<dbReference type="CDD" id="cd10567">
    <property type="entry name" value="SWIB-MDM2_like"/>
    <property type="match status" value="1"/>
</dbReference>
<comment type="caution">
    <text evidence="3">The sequence shown here is derived from an EMBL/GenBank/DDBJ whole genome shotgun (WGS) entry which is preliminary data.</text>
</comment>
<evidence type="ECO:0000313" key="4">
    <source>
        <dbReference type="Proteomes" id="UP001597511"/>
    </source>
</evidence>
<organism evidence="3 4">
    <name type="scientific">Terrimonas rubra</name>
    <dbReference type="NCBI Taxonomy" id="1035890"/>
    <lineage>
        <taxon>Bacteria</taxon>
        <taxon>Pseudomonadati</taxon>
        <taxon>Bacteroidota</taxon>
        <taxon>Chitinophagia</taxon>
        <taxon>Chitinophagales</taxon>
        <taxon>Chitinophagaceae</taxon>
        <taxon>Terrimonas</taxon>
    </lineage>
</organism>
<name>A0ABW6A6K5_9BACT</name>
<protein>
    <submittedName>
        <fullName evidence="3">SWIB/MDM2 domain-containing protein</fullName>
    </submittedName>
</protein>
<dbReference type="InterPro" id="IPR036885">
    <property type="entry name" value="SWIB_MDM2_dom_sf"/>
</dbReference>
<dbReference type="RefSeq" id="WP_386098665.1">
    <property type="nucleotide sequence ID" value="NZ_JBHUOZ010000003.1"/>
</dbReference>
<dbReference type="SUPFAM" id="SSF47592">
    <property type="entry name" value="SWIB/MDM2 domain"/>
    <property type="match status" value="1"/>
</dbReference>
<dbReference type="InterPro" id="IPR003121">
    <property type="entry name" value="SWIB_MDM2_domain"/>
</dbReference>
<sequence>MATSKKAAPKKAAKKAAPKKAVKKAAPKKAAPKKAAPKKAAPKKAAKKAAPKKAAKKKSARKPNAAFLAPLTPSAELAAVIGSKPASRPDIVKKIWDYIKKQGLQDSKNKRMINADDKLKPLFGGKGQISMFDLAKVVSANVK</sequence>
<proteinExistence type="predicted"/>
<dbReference type="Gene3D" id="1.10.245.10">
    <property type="entry name" value="SWIB/MDM2 domain"/>
    <property type="match status" value="1"/>
</dbReference>
<dbReference type="Proteomes" id="UP001597511">
    <property type="component" value="Unassembled WGS sequence"/>
</dbReference>
<feature type="region of interest" description="Disordered" evidence="1">
    <location>
        <begin position="1"/>
        <end position="67"/>
    </location>
</feature>
<accession>A0ABW6A6K5</accession>
<evidence type="ECO:0000256" key="1">
    <source>
        <dbReference type="SAM" id="MobiDB-lite"/>
    </source>
</evidence>
<dbReference type="EMBL" id="JBHUOZ010000003">
    <property type="protein sequence ID" value="MFD2920397.1"/>
    <property type="molecule type" value="Genomic_DNA"/>
</dbReference>
<dbReference type="SMART" id="SM00151">
    <property type="entry name" value="SWIB"/>
    <property type="match status" value="1"/>
</dbReference>
<evidence type="ECO:0000313" key="3">
    <source>
        <dbReference type="EMBL" id="MFD2920397.1"/>
    </source>
</evidence>
<keyword evidence="4" id="KW-1185">Reference proteome</keyword>
<gene>
    <name evidence="3" type="ORF">ACFS6H_11785</name>
</gene>